<accession>A0AAV7H756</accession>
<dbReference type="Proteomes" id="UP000775213">
    <property type="component" value="Unassembled WGS sequence"/>
</dbReference>
<dbReference type="AlphaFoldDB" id="A0AAV7H756"/>
<comment type="similarity">
    <text evidence="1">Belongs to the glycosyltransferase 1 family. Plant sucrose synthase subfamily.</text>
</comment>
<keyword evidence="8" id="KW-1185">Reference proteome</keyword>
<dbReference type="GO" id="GO:0016157">
    <property type="term" value="F:sucrose synthase activity"/>
    <property type="evidence" value="ECO:0007669"/>
    <property type="project" value="UniProtKB-EC"/>
</dbReference>
<proteinExistence type="inferred from homology"/>
<dbReference type="EMBL" id="JAGFBR010000008">
    <property type="protein sequence ID" value="KAH0463489.1"/>
    <property type="molecule type" value="Genomic_DNA"/>
</dbReference>
<dbReference type="InterPro" id="IPR012820">
    <property type="entry name" value="Sucrose_synthase_pln/cyn"/>
</dbReference>
<evidence type="ECO:0000313" key="7">
    <source>
        <dbReference type="EMBL" id="KAH0463489.1"/>
    </source>
</evidence>
<keyword evidence="3" id="KW-0328">Glycosyltransferase</keyword>
<dbReference type="GO" id="GO:0005985">
    <property type="term" value="P:sucrose metabolic process"/>
    <property type="evidence" value="ECO:0007669"/>
    <property type="project" value="InterPro"/>
</dbReference>
<dbReference type="PANTHER" id="PTHR45839">
    <property type="match status" value="1"/>
</dbReference>
<dbReference type="EC" id="2.4.1.13" evidence="2"/>
<name>A0AAV7H756_DENCH</name>
<evidence type="ECO:0000256" key="2">
    <source>
        <dbReference type="ARBA" id="ARBA00012540"/>
    </source>
</evidence>
<evidence type="ECO:0000313" key="8">
    <source>
        <dbReference type="Proteomes" id="UP000775213"/>
    </source>
</evidence>
<sequence length="337" mass="38772">MTYHEYESSVGRCSVGNENIDYIYPLDSMVNEISFKAHFMEVCDGLHALSIGEMNTYDKEVCGKATRNGIEKDFTIGVEMPDQVQALESEMLLRIKQQGLDITPKIIIVTRLLPDAVGTKCLPFRTDNEIIRKWISHFEVWPYLETYVDDVANELARELQATSNFIIGNYSDGNLIASLLAHKLGVTQYTIAHALKKTKYPNSDMYWKNFKDQYHFFYQFTTDLIAINQADFIIMSTFQEFAGRQGLSRLYDHDSNPQTTHVVWTLGYLILEVMRIGTTIISTDVSAFCGFLREDMYKRIKIFYPRGLLMAFKTYNKENSLINVPTLLKNTNEIAFV</sequence>
<dbReference type="InterPro" id="IPR000368">
    <property type="entry name" value="Sucrose_synth_GT-B1"/>
</dbReference>
<dbReference type="Gene3D" id="3.40.50.2000">
    <property type="entry name" value="Glycogen Phosphorylase B"/>
    <property type="match status" value="1"/>
</dbReference>
<gene>
    <name evidence="7" type="ORF">IEQ34_008071</name>
</gene>
<organism evidence="7 8">
    <name type="scientific">Dendrobium chrysotoxum</name>
    <name type="common">Orchid</name>
    <dbReference type="NCBI Taxonomy" id="161865"/>
    <lineage>
        <taxon>Eukaryota</taxon>
        <taxon>Viridiplantae</taxon>
        <taxon>Streptophyta</taxon>
        <taxon>Embryophyta</taxon>
        <taxon>Tracheophyta</taxon>
        <taxon>Spermatophyta</taxon>
        <taxon>Magnoliopsida</taxon>
        <taxon>Liliopsida</taxon>
        <taxon>Asparagales</taxon>
        <taxon>Orchidaceae</taxon>
        <taxon>Epidendroideae</taxon>
        <taxon>Malaxideae</taxon>
        <taxon>Dendrobiinae</taxon>
        <taxon>Dendrobium</taxon>
    </lineage>
</organism>
<evidence type="ECO:0000256" key="5">
    <source>
        <dbReference type="ARBA" id="ARBA00049030"/>
    </source>
</evidence>
<feature type="domain" description="Sucrose synthase first GT-B" evidence="6">
    <location>
        <begin position="122"/>
        <end position="251"/>
    </location>
</feature>
<protein>
    <recommendedName>
        <fullName evidence="2">sucrose synthase</fullName>
        <ecNumber evidence="2">2.4.1.13</ecNumber>
    </recommendedName>
</protein>
<feature type="domain" description="Sucrose synthase first GT-B" evidence="6">
    <location>
        <begin position="79"/>
        <end position="121"/>
    </location>
</feature>
<dbReference type="PANTHER" id="PTHR45839:SF29">
    <property type="entry name" value="SUCROSE SYNTHASE 1"/>
    <property type="match status" value="1"/>
</dbReference>
<evidence type="ECO:0000256" key="3">
    <source>
        <dbReference type="ARBA" id="ARBA00022676"/>
    </source>
</evidence>
<comment type="catalytic activity">
    <reaction evidence="5">
        <text>an NDP-alpha-D-glucose + D-fructose = a ribonucleoside 5'-diphosphate + sucrose + H(+)</text>
        <dbReference type="Rhea" id="RHEA:16241"/>
        <dbReference type="ChEBI" id="CHEBI:15378"/>
        <dbReference type="ChEBI" id="CHEBI:17992"/>
        <dbReference type="ChEBI" id="CHEBI:37721"/>
        <dbReference type="ChEBI" id="CHEBI:57930"/>
        <dbReference type="ChEBI" id="CHEBI:76533"/>
        <dbReference type="EC" id="2.4.1.13"/>
    </reaction>
</comment>
<reference evidence="7 8" key="1">
    <citation type="journal article" date="2021" name="Hortic Res">
        <title>Chromosome-scale assembly of the Dendrobium chrysotoxum genome enhances the understanding of orchid evolution.</title>
        <authorList>
            <person name="Zhang Y."/>
            <person name="Zhang G.Q."/>
            <person name="Zhang D."/>
            <person name="Liu X.D."/>
            <person name="Xu X.Y."/>
            <person name="Sun W.H."/>
            <person name="Yu X."/>
            <person name="Zhu X."/>
            <person name="Wang Z.W."/>
            <person name="Zhao X."/>
            <person name="Zhong W.Y."/>
            <person name="Chen H."/>
            <person name="Yin W.L."/>
            <person name="Huang T."/>
            <person name="Niu S.C."/>
            <person name="Liu Z.J."/>
        </authorList>
    </citation>
    <scope>NUCLEOTIDE SEQUENCE [LARGE SCALE GENOMIC DNA]</scope>
    <source>
        <strain evidence="7">Lindl</strain>
    </source>
</reference>
<keyword evidence="4" id="KW-0808">Transferase</keyword>
<comment type="caution">
    <text evidence="7">The sequence shown here is derived from an EMBL/GenBank/DDBJ whole genome shotgun (WGS) entry which is preliminary data.</text>
</comment>
<dbReference type="Pfam" id="PF00862">
    <property type="entry name" value="GT-B_Sucrose_synth"/>
    <property type="match status" value="2"/>
</dbReference>
<evidence type="ECO:0000259" key="6">
    <source>
        <dbReference type="Pfam" id="PF00862"/>
    </source>
</evidence>
<evidence type="ECO:0000256" key="4">
    <source>
        <dbReference type="ARBA" id="ARBA00022679"/>
    </source>
</evidence>
<evidence type="ECO:0000256" key="1">
    <source>
        <dbReference type="ARBA" id="ARBA00005894"/>
    </source>
</evidence>